<accession>A0AA36D466</accession>
<dbReference type="PANTHER" id="PTHR39069:SF1">
    <property type="entry name" value="ECDYSONE-INDUCIBLE GENE E1, ISOFORM A"/>
    <property type="match status" value="1"/>
</dbReference>
<dbReference type="EMBL" id="CATQJA010002657">
    <property type="protein sequence ID" value="CAJ0579492.1"/>
    <property type="molecule type" value="Genomic_DNA"/>
</dbReference>
<feature type="signal peptide" evidence="2">
    <location>
        <begin position="1"/>
        <end position="19"/>
    </location>
</feature>
<feature type="domain" description="EB" evidence="3">
    <location>
        <begin position="368"/>
        <end position="410"/>
    </location>
</feature>
<feature type="domain" description="EB" evidence="3">
    <location>
        <begin position="106"/>
        <end position="155"/>
    </location>
</feature>
<feature type="region of interest" description="Disordered" evidence="1">
    <location>
        <begin position="304"/>
        <end position="330"/>
    </location>
</feature>
<feature type="domain" description="EB" evidence="3">
    <location>
        <begin position="25"/>
        <end position="63"/>
    </location>
</feature>
<dbReference type="InterPro" id="IPR006149">
    <property type="entry name" value="EB_dom"/>
</dbReference>
<evidence type="ECO:0000313" key="4">
    <source>
        <dbReference type="EMBL" id="CAJ0579492.1"/>
    </source>
</evidence>
<gene>
    <name evidence="4" type="ORF">MSPICULIGERA_LOCUS17708</name>
</gene>
<reference evidence="4" key="1">
    <citation type="submission" date="2023-06" db="EMBL/GenBank/DDBJ databases">
        <authorList>
            <person name="Delattre M."/>
        </authorList>
    </citation>
    <scope>NUCLEOTIDE SEQUENCE</scope>
    <source>
        <strain evidence="4">AF72</strain>
    </source>
</reference>
<comment type="caution">
    <text evidence="4">The sequence shown here is derived from an EMBL/GenBank/DDBJ whole genome shotgun (WGS) entry which is preliminary data.</text>
</comment>
<dbReference type="Proteomes" id="UP001177023">
    <property type="component" value="Unassembled WGS sequence"/>
</dbReference>
<dbReference type="AlphaFoldDB" id="A0AA36D466"/>
<feature type="compositionally biased region" description="Basic residues" evidence="1">
    <location>
        <begin position="313"/>
        <end position="330"/>
    </location>
</feature>
<keyword evidence="2" id="KW-0732">Signal</keyword>
<feature type="chain" id="PRO_5041289810" description="EB domain-containing protein" evidence="2">
    <location>
        <begin position="20"/>
        <end position="499"/>
    </location>
</feature>
<proteinExistence type="predicted"/>
<organism evidence="4 5">
    <name type="scientific">Mesorhabditis spiculigera</name>
    <dbReference type="NCBI Taxonomy" id="96644"/>
    <lineage>
        <taxon>Eukaryota</taxon>
        <taxon>Metazoa</taxon>
        <taxon>Ecdysozoa</taxon>
        <taxon>Nematoda</taxon>
        <taxon>Chromadorea</taxon>
        <taxon>Rhabditida</taxon>
        <taxon>Rhabditina</taxon>
        <taxon>Rhabditomorpha</taxon>
        <taxon>Rhabditoidea</taxon>
        <taxon>Rhabditidae</taxon>
        <taxon>Mesorhabditinae</taxon>
        <taxon>Mesorhabditis</taxon>
    </lineage>
</organism>
<dbReference type="Pfam" id="PF01683">
    <property type="entry name" value="EB"/>
    <property type="match status" value="3"/>
</dbReference>
<keyword evidence="5" id="KW-1185">Reference proteome</keyword>
<evidence type="ECO:0000313" key="5">
    <source>
        <dbReference type="Proteomes" id="UP001177023"/>
    </source>
</evidence>
<evidence type="ECO:0000256" key="2">
    <source>
        <dbReference type="SAM" id="SignalP"/>
    </source>
</evidence>
<protein>
    <recommendedName>
        <fullName evidence="3">EB domain-containing protein</fullName>
    </recommendedName>
</protein>
<evidence type="ECO:0000256" key="1">
    <source>
        <dbReference type="SAM" id="MobiDB-lite"/>
    </source>
</evidence>
<feature type="non-terminal residue" evidence="4">
    <location>
        <position position="1"/>
    </location>
</feature>
<dbReference type="PANTHER" id="PTHR39069">
    <property type="entry name" value="ECDYSONE-INDUCIBLE GENE E1, ISOFORM A"/>
    <property type="match status" value="1"/>
</dbReference>
<sequence length="499" mass="53398">MIIREAILIFLNLAALTLANEAFSPCNGKSQLGGVCDVSADCEHKGSVCLRGRCRCHPHYNEQLDEKGRNPRCMPLPSKIGAACTSKCREPLFCRNGECHCVQRGATLIQGTECTTTSRVGDRCTRHYDCTAPFSACLNSTCVCITGTKQQGSRCVAAANCPLGGLPGQSCVRKTSPQMVYNVPPDQDNCPPGQACITPADSPLGHCCPVSCPLSSHADTHYSCDPLASTSERCPSDTHFCHMMSDGGFSFAICCRRPCHAMAPNALFANNACIPRSQLNGACFSDSQCGGGEGMHCVQSSKRRYTRSSPPHNVHRGYGRSRDGHHHRRRQRVAPMHGQCECLNGFHPSVDALTHPLKNPSNGCTRDCTSEGLSRDTSCMKTSSLGGQCFIQQQCPASSGCYRGRCLCRRVKHFATILNILARRKSNLRRCGFEQVGSKCIPLPPPSTTTAAPSINIVPGLPKGNELLSLFGELFGGGGGGGGQSAGGRSPISSFLRPN</sequence>
<name>A0AA36D466_9BILA</name>
<evidence type="ECO:0000259" key="3">
    <source>
        <dbReference type="Pfam" id="PF01683"/>
    </source>
</evidence>